<organism evidence="4 5">
    <name type="scientific">Blastococcus jejuensis</name>
    <dbReference type="NCBI Taxonomy" id="351224"/>
    <lineage>
        <taxon>Bacteria</taxon>
        <taxon>Bacillati</taxon>
        <taxon>Actinomycetota</taxon>
        <taxon>Actinomycetes</taxon>
        <taxon>Geodermatophilales</taxon>
        <taxon>Geodermatophilaceae</taxon>
        <taxon>Blastococcus</taxon>
    </lineage>
</organism>
<name>A0ABP6P867_9ACTN</name>
<keyword evidence="5" id="KW-1185">Reference proteome</keyword>
<evidence type="ECO:0000256" key="3">
    <source>
        <dbReference type="SAM" id="SignalP"/>
    </source>
</evidence>
<dbReference type="RefSeq" id="WP_344689248.1">
    <property type="nucleotide sequence ID" value="NZ_BAAAVV010000005.1"/>
</dbReference>
<dbReference type="Pfam" id="PF01547">
    <property type="entry name" value="SBP_bac_1"/>
    <property type="match status" value="1"/>
</dbReference>
<dbReference type="Gene3D" id="3.40.190.10">
    <property type="entry name" value="Periplasmic binding protein-like II"/>
    <property type="match status" value="2"/>
</dbReference>
<proteinExistence type="inferred from homology"/>
<dbReference type="InterPro" id="IPR006059">
    <property type="entry name" value="SBP"/>
</dbReference>
<feature type="signal peptide" evidence="3">
    <location>
        <begin position="1"/>
        <end position="20"/>
    </location>
</feature>
<dbReference type="PANTHER" id="PTHR43649">
    <property type="entry name" value="ARABINOSE-BINDING PROTEIN-RELATED"/>
    <property type="match status" value="1"/>
</dbReference>
<dbReference type="InterPro" id="IPR050490">
    <property type="entry name" value="Bact_solute-bd_prot1"/>
</dbReference>
<dbReference type="Proteomes" id="UP001499924">
    <property type="component" value="Unassembled WGS sequence"/>
</dbReference>
<evidence type="ECO:0000313" key="5">
    <source>
        <dbReference type="Proteomes" id="UP001499924"/>
    </source>
</evidence>
<dbReference type="PROSITE" id="PS51257">
    <property type="entry name" value="PROKAR_LIPOPROTEIN"/>
    <property type="match status" value="1"/>
</dbReference>
<dbReference type="SUPFAM" id="SSF53850">
    <property type="entry name" value="Periplasmic binding protein-like II"/>
    <property type="match status" value="1"/>
</dbReference>
<comment type="caution">
    <text evidence="4">The sequence shown here is derived from an EMBL/GenBank/DDBJ whole genome shotgun (WGS) entry which is preliminary data.</text>
</comment>
<protein>
    <submittedName>
        <fullName evidence="4">ABC transporter substrate-binding protein</fullName>
    </submittedName>
</protein>
<keyword evidence="2" id="KW-0813">Transport</keyword>
<reference evidence="5" key="1">
    <citation type="journal article" date="2019" name="Int. J. Syst. Evol. Microbiol.">
        <title>The Global Catalogue of Microorganisms (GCM) 10K type strain sequencing project: providing services to taxonomists for standard genome sequencing and annotation.</title>
        <authorList>
            <consortium name="The Broad Institute Genomics Platform"/>
            <consortium name="The Broad Institute Genome Sequencing Center for Infectious Disease"/>
            <person name="Wu L."/>
            <person name="Ma J."/>
        </authorList>
    </citation>
    <scope>NUCLEOTIDE SEQUENCE [LARGE SCALE GENOMIC DNA]</scope>
    <source>
        <strain evidence="5">JCM 15614</strain>
    </source>
</reference>
<evidence type="ECO:0000313" key="4">
    <source>
        <dbReference type="EMBL" id="GAA3170892.1"/>
    </source>
</evidence>
<comment type="similarity">
    <text evidence="1">Belongs to the bacterial solute-binding protein 1 family.</text>
</comment>
<dbReference type="EMBL" id="BAAAVV010000005">
    <property type="protein sequence ID" value="GAA3170892.1"/>
    <property type="molecule type" value="Genomic_DNA"/>
</dbReference>
<sequence>MRIRSSFTATATLGAVAVLTAGCLSEGGNGGGGNSNTSDTIEVMYAFAGGQEEGFQAEVNAWAEENGYTVNFSQTGNFNQLINTRVQGNDAPDVALFPQPGIMRDMAERDLLADLSDVVDAGELEQHVQGVLETGQVDGTQYAVPMSINVKSIVFYPKQPFEAAGFEIPETYEDLVALTDQIAATGTTPWCFGIESEAATGWPATDWVENLYVINNGADAYNEWVNHEIPFNDPSVVETLEQMDELLLADGRTNGGRQSIASNNFGTAAFPLFDEPPGCFMYRQGNFVAQEGVLPDEVIADLDNLVGVFPMPAESPEDKPVLGGGDLAGIFAQDNEAAQELVQFLASADFGTLEYGASGNWISPRTDFDVELYPTETWKTIAQIAYESTDFVFDGSDQMPGEVGSGSFWREMVAWISGGQDIQATVDNIENSWPA</sequence>
<keyword evidence="3" id="KW-0732">Signal</keyword>
<accession>A0ABP6P867</accession>
<gene>
    <name evidence="4" type="ORF">GCM10010531_25230</name>
</gene>
<feature type="chain" id="PRO_5045942240" evidence="3">
    <location>
        <begin position="21"/>
        <end position="435"/>
    </location>
</feature>
<evidence type="ECO:0000256" key="1">
    <source>
        <dbReference type="ARBA" id="ARBA00008520"/>
    </source>
</evidence>
<dbReference type="PANTHER" id="PTHR43649:SF29">
    <property type="entry name" value="OSMOPROTECTIVE COMPOUNDS-BINDING PROTEIN GGTB"/>
    <property type="match status" value="1"/>
</dbReference>
<evidence type="ECO:0000256" key="2">
    <source>
        <dbReference type="ARBA" id="ARBA00022448"/>
    </source>
</evidence>